<gene>
    <name evidence="2" type="ORF">NCTC10821_01345</name>
</gene>
<dbReference type="Gene3D" id="1.10.3300.10">
    <property type="entry name" value="Jann2411-like domain"/>
    <property type="match status" value="1"/>
</dbReference>
<dbReference type="RefSeq" id="WP_115277927.1">
    <property type="nucleotide sequence ID" value="NZ_AP022600.1"/>
</dbReference>
<evidence type="ECO:0000313" key="3">
    <source>
        <dbReference type="Proteomes" id="UP000254978"/>
    </source>
</evidence>
<dbReference type="InterPro" id="IPR010852">
    <property type="entry name" value="ABATE"/>
</dbReference>
<dbReference type="SUPFAM" id="SSF160904">
    <property type="entry name" value="Jann2411-like"/>
    <property type="match status" value="1"/>
</dbReference>
<accession>A0A378TAM5</accession>
<keyword evidence="3" id="KW-1185">Reference proteome</keyword>
<dbReference type="InterPro" id="IPR023286">
    <property type="entry name" value="ABATE_dom_sf"/>
</dbReference>
<dbReference type="AlphaFoldDB" id="A0A378TAM5"/>
<evidence type="ECO:0000313" key="2">
    <source>
        <dbReference type="EMBL" id="STZ57841.1"/>
    </source>
</evidence>
<name>A0A378TAM5_9MYCO</name>
<dbReference type="InterPro" id="IPR021005">
    <property type="entry name" value="Znf_CGNR"/>
</dbReference>
<dbReference type="PANTHER" id="PTHR35525">
    <property type="entry name" value="BLL6575 PROTEIN"/>
    <property type="match status" value="1"/>
</dbReference>
<organism evidence="2 3">
    <name type="scientific">Mycolicibacterium tokaiense</name>
    <dbReference type="NCBI Taxonomy" id="39695"/>
    <lineage>
        <taxon>Bacteria</taxon>
        <taxon>Bacillati</taxon>
        <taxon>Actinomycetota</taxon>
        <taxon>Actinomycetes</taxon>
        <taxon>Mycobacteriales</taxon>
        <taxon>Mycobacteriaceae</taxon>
        <taxon>Mycolicibacterium</taxon>
    </lineage>
</organism>
<sequence length="168" mass="18197">MDLALSNADDEELLLDLLNTTPVVDGSPTDTLADHRAAASWLTGHGLSTSREEWQALLRARAILQAIVRGEETPSALQPILAAAELIPTATEAGVRWQLTGATGAVRAALAWDGLRITSPGRLRPCANTECHLFLIDRSKPNTARWCSMAVCGNRMKARRHHSRNRAG</sequence>
<dbReference type="PANTHER" id="PTHR35525:SF3">
    <property type="entry name" value="BLL6575 PROTEIN"/>
    <property type="match status" value="1"/>
</dbReference>
<feature type="domain" description="Zinc finger CGNR" evidence="1">
    <location>
        <begin position="122"/>
        <end position="164"/>
    </location>
</feature>
<dbReference type="Proteomes" id="UP000254978">
    <property type="component" value="Unassembled WGS sequence"/>
</dbReference>
<proteinExistence type="predicted"/>
<dbReference type="Pfam" id="PF11706">
    <property type="entry name" value="zf-CGNR"/>
    <property type="match status" value="1"/>
</dbReference>
<protein>
    <submittedName>
        <fullName evidence="2">Conserved protein containing a Zn-ribbon-like motif, possibly RNA-binding</fullName>
    </submittedName>
</protein>
<evidence type="ECO:0000259" key="1">
    <source>
        <dbReference type="Pfam" id="PF11706"/>
    </source>
</evidence>
<dbReference type="EMBL" id="UGQT01000001">
    <property type="protein sequence ID" value="STZ57841.1"/>
    <property type="molecule type" value="Genomic_DNA"/>
</dbReference>
<reference evidence="2 3" key="1">
    <citation type="submission" date="2018-06" db="EMBL/GenBank/DDBJ databases">
        <authorList>
            <consortium name="Pathogen Informatics"/>
            <person name="Doyle S."/>
        </authorList>
    </citation>
    <scope>NUCLEOTIDE SEQUENCE [LARGE SCALE GENOMIC DNA]</scope>
    <source>
        <strain evidence="2 3">NCTC10821</strain>
    </source>
</reference>
<dbReference type="OrthoDB" id="123307at2"/>
<dbReference type="Pfam" id="PF07336">
    <property type="entry name" value="ABATE"/>
    <property type="match status" value="1"/>
</dbReference>